<reference evidence="1" key="3">
    <citation type="submission" date="2025-09" db="UniProtKB">
        <authorList>
            <consortium name="Ensembl"/>
        </authorList>
    </citation>
    <scope>IDENTIFICATION</scope>
</reference>
<dbReference type="Proteomes" id="UP000314987">
    <property type="component" value="Unassembled WGS sequence"/>
</dbReference>
<protein>
    <submittedName>
        <fullName evidence="1">Uncharacterized protein</fullName>
    </submittedName>
</protein>
<evidence type="ECO:0000313" key="1">
    <source>
        <dbReference type="Ensembl" id="ENSVURP00010025728.1"/>
    </source>
</evidence>
<name>A0A4X2LNZ6_VOMUR</name>
<dbReference type="GeneTree" id="ENSGT01020000234485"/>
<dbReference type="Ensembl" id="ENSVURT00010029295.1">
    <property type="protein sequence ID" value="ENSVURP00010025728.1"/>
    <property type="gene ID" value="ENSVURG00010019703.1"/>
</dbReference>
<sequence length="72" mass="8201">MYSFGDLKTPRACSTSTTSWWTRATSRGTCHPRQTLQYLKQSQAHHLPTWTMLSIGITTLNPMGSRRQACQE</sequence>
<evidence type="ECO:0000313" key="2">
    <source>
        <dbReference type="Proteomes" id="UP000314987"/>
    </source>
</evidence>
<accession>A0A4X2LNZ6</accession>
<reference evidence="2" key="1">
    <citation type="submission" date="2018-12" db="EMBL/GenBank/DDBJ databases">
        <authorList>
            <person name="Yazar S."/>
        </authorList>
    </citation>
    <scope>NUCLEOTIDE SEQUENCE [LARGE SCALE GENOMIC DNA]</scope>
</reference>
<keyword evidence="2" id="KW-1185">Reference proteome</keyword>
<organism evidence="1 2">
    <name type="scientific">Vombatus ursinus</name>
    <name type="common">Common wombat</name>
    <dbReference type="NCBI Taxonomy" id="29139"/>
    <lineage>
        <taxon>Eukaryota</taxon>
        <taxon>Metazoa</taxon>
        <taxon>Chordata</taxon>
        <taxon>Craniata</taxon>
        <taxon>Vertebrata</taxon>
        <taxon>Euteleostomi</taxon>
        <taxon>Mammalia</taxon>
        <taxon>Metatheria</taxon>
        <taxon>Diprotodontia</taxon>
        <taxon>Vombatidae</taxon>
        <taxon>Vombatus</taxon>
    </lineage>
</organism>
<proteinExistence type="predicted"/>
<dbReference type="AlphaFoldDB" id="A0A4X2LNZ6"/>
<reference evidence="1" key="2">
    <citation type="submission" date="2025-08" db="UniProtKB">
        <authorList>
            <consortium name="Ensembl"/>
        </authorList>
    </citation>
    <scope>IDENTIFICATION</scope>
</reference>